<keyword evidence="2 6" id="KW-0732">Signal</keyword>
<dbReference type="InterPro" id="IPR002557">
    <property type="entry name" value="Chitin-bd_dom"/>
</dbReference>
<feature type="domain" description="Chitin-binding type-2" evidence="7">
    <location>
        <begin position="114"/>
        <end position="171"/>
    </location>
</feature>
<accession>A0AAV2SNU3</accession>
<feature type="signal peptide" evidence="6">
    <location>
        <begin position="1"/>
        <end position="25"/>
    </location>
</feature>
<reference evidence="8 9" key="1">
    <citation type="submission" date="2024-05" db="EMBL/GenBank/DDBJ databases">
        <authorList>
            <person name="Wallberg A."/>
        </authorList>
    </citation>
    <scope>NUCLEOTIDE SEQUENCE [LARGE SCALE GENOMIC DNA]</scope>
</reference>
<evidence type="ECO:0000313" key="9">
    <source>
        <dbReference type="Proteomes" id="UP001497623"/>
    </source>
</evidence>
<dbReference type="GO" id="GO:0005576">
    <property type="term" value="C:extracellular region"/>
    <property type="evidence" value="ECO:0007669"/>
    <property type="project" value="InterPro"/>
</dbReference>
<name>A0AAV2SNU3_MEGNR</name>
<dbReference type="PANTHER" id="PTHR23301:SF0">
    <property type="entry name" value="CHITIN-BINDING TYPE-2 DOMAIN-CONTAINING PROTEIN-RELATED"/>
    <property type="match status" value="1"/>
</dbReference>
<keyword evidence="1" id="KW-0147">Chitin-binding</keyword>
<dbReference type="SMART" id="SM00494">
    <property type="entry name" value="ChtBD2"/>
    <property type="match status" value="6"/>
</dbReference>
<evidence type="ECO:0000313" key="8">
    <source>
        <dbReference type="EMBL" id="CAL4220930.1"/>
    </source>
</evidence>
<keyword evidence="3" id="KW-0677">Repeat</keyword>
<keyword evidence="5" id="KW-0325">Glycoprotein</keyword>
<keyword evidence="4" id="KW-1015">Disulfide bond</keyword>
<organism evidence="8 9">
    <name type="scientific">Meganyctiphanes norvegica</name>
    <name type="common">Northern krill</name>
    <name type="synonym">Thysanopoda norvegica</name>
    <dbReference type="NCBI Taxonomy" id="48144"/>
    <lineage>
        <taxon>Eukaryota</taxon>
        <taxon>Metazoa</taxon>
        <taxon>Ecdysozoa</taxon>
        <taxon>Arthropoda</taxon>
        <taxon>Crustacea</taxon>
        <taxon>Multicrustacea</taxon>
        <taxon>Malacostraca</taxon>
        <taxon>Eumalacostraca</taxon>
        <taxon>Eucarida</taxon>
        <taxon>Euphausiacea</taxon>
        <taxon>Euphausiidae</taxon>
        <taxon>Meganyctiphanes</taxon>
    </lineage>
</organism>
<protein>
    <recommendedName>
        <fullName evidence="7">Chitin-binding type-2 domain-containing protein</fullName>
    </recommendedName>
</protein>
<feature type="domain" description="Chitin-binding type-2" evidence="7">
    <location>
        <begin position="39"/>
        <end position="96"/>
    </location>
</feature>
<proteinExistence type="predicted"/>
<dbReference type="GO" id="GO:0008061">
    <property type="term" value="F:chitin binding"/>
    <property type="evidence" value="ECO:0007669"/>
    <property type="project" value="UniProtKB-KW"/>
</dbReference>
<evidence type="ECO:0000256" key="3">
    <source>
        <dbReference type="ARBA" id="ARBA00022737"/>
    </source>
</evidence>
<evidence type="ECO:0000259" key="7">
    <source>
        <dbReference type="PROSITE" id="PS50940"/>
    </source>
</evidence>
<sequence length="458" mass="49020">MAVFGKGCCLLGAVILLAALQTSNAIIEIGGGGGGGVENTPCDWPTGQQYWPHPTNCRMYVQCTPYGPQEMPCAPGTAWSQSLLTCDHEANTPCGEHPPPPPDNGGGGGGDGNCVKCDWPNGQQYWEHPSDCTKFIQCAPYGPQEKPCGAKTRWDQSILTCNHEDAVACKTGNYENDDGSCGGGGDGGGGDGGGGNPELCGLICPLAIGIFPHPRECNKWVECNDWDICVKKCPPGLHYNPIDKKCDWKAIAKCIATPDASCIIPIPEPPTTPAPIIIPEVCDCECCLRPHPTDCTSYYYCSPGDNAEFHTCSEGLVFNPDLGQCVPAMTYPECVPEVPPTCDPTCECVYPSETCEIYYKCDEGTPIKHECLGGLVYNDAIHSCDVPANVDCDAQTPSKRGLDMAGLKNAIRPEDCKTREGHFPAGISNQYYFCKNGMAFLMQCPGKAVFDEQSGKCQ</sequence>
<evidence type="ECO:0000256" key="4">
    <source>
        <dbReference type="ARBA" id="ARBA00023157"/>
    </source>
</evidence>
<dbReference type="SUPFAM" id="SSF57625">
    <property type="entry name" value="Invertebrate chitin-binding proteins"/>
    <property type="match status" value="6"/>
</dbReference>
<feature type="domain" description="Chitin-binding type-2" evidence="7">
    <location>
        <begin position="201"/>
        <end position="256"/>
    </location>
</feature>
<dbReference type="InterPro" id="IPR051940">
    <property type="entry name" value="Chitin_bind-dev_reg"/>
</dbReference>
<gene>
    <name evidence="8" type="ORF">MNOR_LOCUS39067</name>
</gene>
<dbReference type="Pfam" id="PF01607">
    <property type="entry name" value="CBM_14"/>
    <property type="match status" value="6"/>
</dbReference>
<feature type="domain" description="Chitin-binding type-2" evidence="7">
    <location>
        <begin position="290"/>
        <end position="336"/>
    </location>
</feature>
<dbReference type="PANTHER" id="PTHR23301">
    <property type="entry name" value="CHITIN BINDING PERITROPHIN-A"/>
    <property type="match status" value="1"/>
</dbReference>
<dbReference type="Proteomes" id="UP001497623">
    <property type="component" value="Unassembled WGS sequence"/>
</dbReference>
<dbReference type="AlphaFoldDB" id="A0AAV2SNU3"/>
<feature type="chain" id="PRO_5043360062" description="Chitin-binding type-2 domain-containing protein" evidence="6">
    <location>
        <begin position="26"/>
        <end position="458"/>
    </location>
</feature>
<evidence type="ECO:0000256" key="2">
    <source>
        <dbReference type="ARBA" id="ARBA00022729"/>
    </source>
</evidence>
<dbReference type="EMBL" id="CAXKWB010096518">
    <property type="protein sequence ID" value="CAL4220930.1"/>
    <property type="molecule type" value="Genomic_DNA"/>
</dbReference>
<dbReference type="Gene3D" id="2.170.140.10">
    <property type="entry name" value="Chitin binding domain"/>
    <property type="match status" value="6"/>
</dbReference>
<feature type="domain" description="Chitin-binding type-2" evidence="7">
    <location>
        <begin position="355"/>
        <end position="394"/>
    </location>
</feature>
<dbReference type="InterPro" id="IPR036508">
    <property type="entry name" value="Chitin-bd_dom_sf"/>
</dbReference>
<dbReference type="PROSITE" id="PS50940">
    <property type="entry name" value="CHIT_BIND_II"/>
    <property type="match status" value="6"/>
</dbReference>
<evidence type="ECO:0000256" key="1">
    <source>
        <dbReference type="ARBA" id="ARBA00022669"/>
    </source>
</evidence>
<evidence type="ECO:0000256" key="5">
    <source>
        <dbReference type="ARBA" id="ARBA00023180"/>
    </source>
</evidence>
<comment type="caution">
    <text evidence="8">The sequence shown here is derived from an EMBL/GenBank/DDBJ whole genome shotgun (WGS) entry which is preliminary data.</text>
</comment>
<evidence type="ECO:0000256" key="6">
    <source>
        <dbReference type="SAM" id="SignalP"/>
    </source>
</evidence>
<keyword evidence="9" id="KW-1185">Reference proteome</keyword>
<feature type="domain" description="Chitin-binding type-2" evidence="7">
    <location>
        <begin position="413"/>
        <end position="458"/>
    </location>
</feature>